<evidence type="ECO:0000313" key="3">
    <source>
        <dbReference type="Proteomes" id="UP000761534"/>
    </source>
</evidence>
<gene>
    <name evidence="2" type="ORF">TRICI_003468</name>
</gene>
<reference evidence="2" key="1">
    <citation type="journal article" date="2019" name="G3 (Bethesda)">
        <title>Genome Assemblies of Two Rare Opportunistic Yeast Pathogens: Diutina rugosa (syn. Candida rugosa) and Trichomonascus ciferrii (syn. Candida ciferrii).</title>
        <authorList>
            <person name="Mixao V."/>
            <person name="Saus E."/>
            <person name="Hansen A.P."/>
            <person name="Lass-Florl C."/>
            <person name="Gabaldon T."/>
        </authorList>
    </citation>
    <scope>NUCLEOTIDE SEQUENCE</scope>
    <source>
        <strain evidence="2">CBS 4856</strain>
    </source>
</reference>
<comment type="caution">
    <text evidence="2">The sequence shown here is derived from an EMBL/GenBank/DDBJ whole genome shotgun (WGS) entry which is preliminary data.</text>
</comment>
<dbReference type="Pfam" id="PF07957">
    <property type="entry name" value="DUF3294"/>
    <property type="match status" value="1"/>
</dbReference>
<accession>A0A642V350</accession>
<dbReference type="VEuPathDB" id="FungiDB:TRICI_003468"/>
<evidence type="ECO:0000313" key="2">
    <source>
        <dbReference type="EMBL" id="KAA8912504.1"/>
    </source>
</evidence>
<feature type="region of interest" description="Disordered" evidence="1">
    <location>
        <begin position="114"/>
        <end position="138"/>
    </location>
</feature>
<keyword evidence="3" id="KW-1185">Reference proteome</keyword>
<dbReference type="AlphaFoldDB" id="A0A642V350"/>
<name>A0A642V350_9ASCO</name>
<dbReference type="EMBL" id="SWFS01000255">
    <property type="protein sequence ID" value="KAA8912504.1"/>
    <property type="molecule type" value="Genomic_DNA"/>
</dbReference>
<protein>
    <submittedName>
        <fullName evidence="2">Uncharacterized protein</fullName>
    </submittedName>
</protein>
<dbReference type="OrthoDB" id="4076200at2759"/>
<dbReference type="InterPro" id="IPR012917">
    <property type="entry name" value="DUF3294"/>
</dbReference>
<feature type="compositionally biased region" description="Acidic residues" evidence="1">
    <location>
        <begin position="126"/>
        <end position="136"/>
    </location>
</feature>
<dbReference type="Proteomes" id="UP000761534">
    <property type="component" value="Unassembled WGS sequence"/>
</dbReference>
<feature type="region of interest" description="Disordered" evidence="1">
    <location>
        <begin position="44"/>
        <end position="78"/>
    </location>
</feature>
<evidence type="ECO:0000256" key="1">
    <source>
        <dbReference type="SAM" id="MobiDB-lite"/>
    </source>
</evidence>
<organism evidence="2 3">
    <name type="scientific">Trichomonascus ciferrii</name>
    <dbReference type="NCBI Taxonomy" id="44093"/>
    <lineage>
        <taxon>Eukaryota</taxon>
        <taxon>Fungi</taxon>
        <taxon>Dikarya</taxon>
        <taxon>Ascomycota</taxon>
        <taxon>Saccharomycotina</taxon>
        <taxon>Dipodascomycetes</taxon>
        <taxon>Dipodascales</taxon>
        <taxon>Trichomonascaceae</taxon>
        <taxon>Trichomonascus</taxon>
        <taxon>Trichomonascus ciferrii complex</taxon>
    </lineage>
</organism>
<sequence>MGSEVEELRKEVERLSNQVKKNSKAIVDTGSQLLRVQVDKERRSLKSLNLDSDKPSKVSTTESDDESAREEKGEALTSDDLVELVTELQGQLDLLDERSIRRTANVLVTADDENIAPVPGRNGGYPDDEISDDAEDDRPGKFPATLKEFKNMSDDVLNYWLRWYELLPPDEAELQDILSRAGATMEDLGMDQPQKSAIEATKEEVDKHYDTLARYLGLRTRRTPDTW</sequence>
<proteinExistence type="predicted"/>